<dbReference type="PANTHER" id="PTHR45080">
    <property type="entry name" value="CONTACTIN 5"/>
    <property type="match status" value="1"/>
</dbReference>
<dbReference type="InterPro" id="IPR056475">
    <property type="entry name" value="GBD_Hemicentin/VWA7"/>
</dbReference>
<feature type="domain" description="Ig-like" evidence="7">
    <location>
        <begin position="748"/>
        <end position="833"/>
    </location>
</feature>
<keyword evidence="5" id="KW-0325">Glycoprotein</keyword>
<evidence type="ECO:0000256" key="6">
    <source>
        <dbReference type="ARBA" id="ARBA00023319"/>
    </source>
</evidence>
<dbReference type="AlphaFoldDB" id="A0A8S3Y5T4"/>
<dbReference type="OrthoDB" id="5985519at2759"/>
<keyword evidence="3" id="KW-0732">Signal</keyword>
<keyword evidence="2" id="KW-0964">Secreted</keyword>
<dbReference type="GO" id="GO:0005576">
    <property type="term" value="C:extracellular region"/>
    <property type="evidence" value="ECO:0007669"/>
    <property type="project" value="UniProtKB-SubCell"/>
</dbReference>
<dbReference type="Proteomes" id="UP000691718">
    <property type="component" value="Unassembled WGS sequence"/>
</dbReference>
<dbReference type="InterPro" id="IPR050958">
    <property type="entry name" value="Cell_Adh-Cytoskel_Orgn"/>
</dbReference>
<name>A0A8S3Y5T4_PARAO</name>
<dbReference type="GO" id="GO:0007156">
    <property type="term" value="P:homophilic cell adhesion via plasma membrane adhesion molecules"/>
    <property type="evidence" value="ECO:0007669"/>
    <property type="project" value="TreeGrafter"/>
</dbReference>
<evidence type="ECO:0000256" key="5">
    <source>
        <dbReference type="ARBA" id="ARBA00023180"/>
    </source>
</evidence>
<feature type="domain" description="Ig-like" evidence="7">
    <location>
        <begin position="383"/>
        <end position="473"/>
    </location>
</feature>
<dbReference type="SMART" id="SM00409">
    <property type="entry name" value="IG"/>
    <property type="match status" value="5"/>
</dbReference>
<reference evidence="8" key="1">
    <citation type="submission" date="2021-04" db="EMBL/GenBank/DDBJ databases">
        <authorList>
            <person name="Tunstrom K."/>
        </authorList>
    </citation>
    <scope>NUCLEOTIDE SEQUENCE</scope>
</reference>
<proteinExistence type="predicted"/>
<organism evidence="8 9">
    <name type="scientific">Parnassius apollo</name>
    <name type="common">Apollo butterfly</name>
    <name type="synonym">Papilio apollo</name>
    <dbReference type="NCBI Taxonomy" id="110799"/>
    <lineage>
        <taxon>Eukaryota</taxon>
        <taxon>Metazoa</taxon>
        <taxon>Ecdysozoa</taxon>
        <taxon>Arthropoda</taxon>
        <taxon>Hexapoda</taxon>
        <taxon>Insecta</taxon>
        <taxon>Pterygota</taxon>
        <taxon>Neoptera</taxon>
        <taxon>Endopterygota</taxon>
        <taxon>Lepidoptera</taxon>
        <taxon>Glossata</taxon>
        <taxon>Ditrysia</taxon>
        <taxon>Papilionoidea</taxon>
        <taxon>Papilionidae</taxon>
        <taxon>Parnassiinae</taxon>
        <taxon>Parnassini</taxon>
        <taxon>Parnassius</taxon>
        <taxon>Parnassius</taxon>
    </lineage>
</organism>
<dbReference type="Pfam" id="PF07679">
    <property type="entry name" value="I-set"/>
    <property type="match status" value="5"/>
</dbReference>
<dbReference type="GO" id="GO:0050808">
    <property type="term" value="P:synapse organization"/>
    <property type="evidence" value="ECO:0007669"/>
    <property type="project" value="TreeGrafter"/>
</dbReference>
<evidence type="ECO:0000256" key="2">
    <source>
        <dbReference type="ARBA" id="ARBA00022525"/>
    </source>
</evidence>
<keyword evidence="6" id="KW-0393">Immunoglobulin domain</keyword>
<comment type="subcellular location">
    <subcellularLocation>
        <location evidence="1">Secreted</location>
    </subcellularLocation>
</comment>
<sequence>MQKEIKSVLNSADKIFDVVFDSNASVVENFIIVTFNDPGTILRNDTKDRDVFKKSLKSITVHGGGDCPELAMSGIELALKASRPGSYVYVFTDATAKDYAKFEKVKKIAIEKEIQIVFVISGMCSKYNATSPGYQVYEKLAEATSGHIFTVGKSQVEQLLNYVARVVENRKTELARKKFPPGYGYKFNCTIDSEISALDVSVTGNRPNVNIIDGDGNTVKVNNTVNISNVKVVNVVDPKPGVHSFEVGSKSDTAVTVLGTTNVDFQYGFSTIKPSSRNDTTNQPIPGRKSYLSIKLITKGEKIKLQKVQLLDTESNIILEEPLRTVNTEDQFYITKQISPPEQIFKIRIEGVKEDTNETIHRLYSSPVAPQMLSDEPIENKTPIANIMGETSIVSNYGHPLQLKCSVAGYPEPKIVWEDKLGSSLTFTVSPKRLPYEYISVLDIDHIITNNTYICKASNDFGNNEISVDVKIKTQFEVLNISKDKTVKYNEKEILNCKVNAVPPANITWYLNGKEVEMNNEISMSSDRSSLFIKQMKPNYAGKFMCEVRNNLKRAVYYIKLSITDIEYPKIDKNVTEISVGIGSSMSILCRVLKGKPTPTIYWSFKHEKNDVFNKIKEHTENLYIENINLAMVGTYKCVAKNEIGEDIHVVDLVVEYAPIIKDRKHKTLIQKIGQKTTIKCLVEGVPIPDVTWSFNGTEISDGNQYRIYRDNTLRFKASVRNSGQYICKAVNKLGSTNKTTTVKVFEPVTIDVPTDTNIKVQVGSNLNLSCKVKGYPSPIIKWLFTSSKTNVKRYLNTSELLVISRIQLHDDGFYICTAKNFGGYVRLTYTVHVDGKLIKF</sequence>
<dbReference type="EMBL" id="CAJQZP010001558">
    <property type="protein sequence ID" value="CAG5054404.1"/>
    <property type="molecule type" value="Genomic_DNA"/>
</dbReference>
<feature type="domain" description="Ig-like" evidence="7">
    <location>
        <begin position="659"/>
        <end position="744"/>
    </location>
</feature>
<dbReference type="InterPro" id="IPR003598">
    <property type="entry name" value="Ig_sub2"/>
</dbReference>
<comment type="caution">
    <text evidence="8">The sequence shown here is derived from an EMBL/GenBank/DDBJ whole genome shotgun (WGS) entry which is preliminary data.</text>
</comment>
<dbReference type="Pfam" id="PF23560">
    <property type="entry name" value="GBD_Hemicentin"/>
    <property type="match status" value="1"/>
</dbReference>
<dbReference type="InterPro" id="IPR007110">
    <property type="entry name" value="Ig-like_dom"/>
</dbReference>
<evidence type="ECO:0000259" key="7">
    <source>
        <dbReference type="PROSITE" id="PS50835"/>
    </source>
</evidence>
<evidence type="ECO:0000313" key="9">
    <source>
        <dbReference type="Proteomes" id="UP000691718"/>
    </source>
</evidence>
<evidence type="ECO:0000256" key="4">
    <source>
        <dbReference type="ARBA" id="ARBA00023157"/>
    </source>
</evidence>
<dbReference type="GO" id="GO:0008046">
    <property type="term" value="F:axon guidance receptor activity"/>
    <property type="evidence" value="ECO:0007669"/>
    <property type="project" value="TreeGrafter"/>
</dbReference>
<evidence type="ECO:0000313" key="8">
    <source>
        <dbReference type="EMBL" id="CAG5054404.1"/>
    </source>
</evidence>
<dbReference type="InterPro" id="IPR003599">
    <property type="entry name" value="Ig_sub"/>
</dbReference>
<dbReference type="SMART" id="SM00408">
    <property type="entry name" value="IGc2"/>
    <property type="match status" value="5"/>
</dbReference>
<feature type="domain" description="Ig-like" evidence="7">
    <location>
        <begin position="569"/>
        <end position="656"/>
    </location>
</feature>
<evidence type="ECO:0000256" key="1">
    <source>
        <dbReference type="ARBA" id="ARBA00004613"/>
    </source>
</evidence>
<feature type="domain" description="Ig-like" evidence="7">
    <location>
        <begin position="474"/>
        <end position="562"/>
    </location>
</feature>
<dbReference type="CDD" id="cd00096">
    <property type="entry name" value="Ig"/>
    <property type="match status" value="1"/>
</dbReference>
<dbReference type="GO" id="GO:0043025">
    <property type="term" value="C:neuronal cell body"/>
    <property type="evidence" value="ECO:0007669"/>
    <property type="project" value="TreeGrafter"/>
</dbReference>
<dbReference type="InterPro" id="IPR013098">
    <property type="entry name" value="Ig_I-set"/>
</dbReference>
<gene>
    <name evidence="8" type="ORF">PAPOLLO_LOCUS25961</name>
</gene>
<dbReference type="GO" id="GO:0005886">
    <property type="term" value="C:plasma membrane"/>
    <property type="evidence" value="ECO:0007669"/>
    <property type="project" value="TreeGrafter"/>
</dbReference>
<dbReference type="PANTHER" id="PTHR45080:SF8">
    <property type="entry name" value="IG-LIKE DOMAIN-CONTAINING PROTEIN"/>
    <property type="match status" value="1"/>
</dbReference>
<evidence type="ECO:0000256" key="3">
    <source>
        <dbReference type="ARBA" id="ARBA00022729"/>
    </source>
</evidence>
<keyword evidence="9" id="KW-1185">Reference proteome</keyword>
<dbReference type="InterPro" id="IPR056861">
    <property type="entry name" value="HMCN1-like_VWA"/>
</dbReference>
<dbReference type="Pfam" id="PF25106">
    <property type="entry name" value="VWA_4"/>
    <property type="match status" value="1"/>
</dbReference>
<keyword evidence="4" id="KW-1015">Disulfide bond</keyword>
<accession>A0A8S3Y5T4</accession>
<dbReference type="GO" id="GO:0030424">
    <property type="term" value="C:axon"/>
    <property type="evidence" value="ECO:0007669"/>
    <property type="project" value="TreeGrafter"/>
</dbReference>
<protein>
    <submittedName>
        <fullName evidence="8">(apollo) hypothetical protein</fullName>
    </submittedName>
</protein>
<dbReference type="PROSITE" id="PS50835">
    <property type="entry name" value="IG_LIKE"/>
    <property type="match status" value="5"/>
</dbReference>